<dbReference type="GO" id="GO:0016020">
    <property type="term" value="C:membrane"/>
    <property type="evidence" value="ECO:0007669"/>
    <property type="project" value="TreeGrafter"/>
</dbReference>
<dbReference type="GO" id="GO:0008104">
    <property type="term" value="P:intracellular protein localization"/>
    <property type="evidence" value="ECO:0007669"/>
    <property type="project" value="TreeGrafter"/>
</dbReference>
<keyword evidence="4" id="KW-1185">Reference proteome</keyword>
<dbReference type="Gene3D" id="1.25.10.10">
    <property type="entry name" value="Leucine-rich Repeat Variant"/>
    <property type="match status" value="3"/>
</dbReference>
<feature type="region of interest" description="Disordered" evidence="2">
    <location>
        <begin position="1200"/>
        <end position="1227"/>
    </location>
</feature>
<dbReference type="SUPFAM" id="SSF48371">
    <property type="entry name" value="ARM repeat"/>
    <property type="match status" value="3"/>
</dbReference>
<proteinExistence type="inferred from homology"/>
<protein>
    <submittedName>
        <fullName evidence="3">HEAT repeat-containing protein 5B isoform X2</fullName>
    </submittedName>
</protein>
<evidence type="ECO:0000256" key="2">
    <source>
        <dbReference type="SAM" id="MobiDB-lite"/>
    </source>
</evidence>
<dbReference type="GO" id="GO:0005794">
    <property type="term" value="C:Golgi apparatus"/>
    <property type="evidence" value="ECO:0007669"/>
    <property type="project" value="TreeGrafter"/>
</dbReference>
<name>A0AAV7KT33_9METZ</name>
<sequence length="1986" mass="221045">MLAIKDQTGWIPPTNLYGLSKPETRDIFAFDMKKFHDKDMSQPERDAYMYDWLTIMVQFLRSLTSSSHTEEDWPEWGEKEQQEVLTLLHSFISIPTAPCTHPIIGECCSLAYRAGPSLQLMNTSLQKCLEVLRVKHNSDSEQQWYSQKLCAIHMLSHLYRDHGRTTGPHSTETLQLLLRTFKQGDSSTRCVLLDCIQSVVVGLGSALSPSYKDILKVCRTQLQDKSSRVRLKSVSCLSQLVSCVWHTLSPSEAEQLLTAVIKTFEGADHSLRIELAHFVSVYLRHSLEDKYIEKGRSKRLTPDDVLSLIHILYNKNPSLGCRGGIVMSLLELVRTMGARWLESNLYKLVRSGVGLLSLSKHGSTDLLLSRKLVVFLLKQLTAQLPNEHMQLELAKHLCSLVITHARQKSPGKEKGSNTGLDTSLTSDQAISGCLLIVLGVIIKRISTLSAELIQETLGGSVEMSGAMLTGSAVSAVAGGLENRHGFCRCAAVWTLQCLAISVPTHNGLLIDWALSKLSSESSPSPDMCAYSLAVASLVRASTCSDLGLPLTKAKSVLAMSEDMLILESVTDLKAKLFRVRASWYLLGALISLGVSFVRPILSKLLTLWRSSFPHSPEELEKEKSGFDSQTLQLQVEHRIGALASLRIFLQQCPDLCSDDVTKKLKLPVESAIAFVSTLPKIIRSSDTNLALNIPLLKLQLYQLLLSCPDSWLEDSMSSLLREVVAQFVQPDSLMPLQTTLAWELTQSDDLVCLDILPYVSMDSELDTILRNNCIEQLGSVECLPGALFQERLNEEDNSCFLHSLPVSRATINVSIRLFGKVFPQATDKHKFQLLTHFKDVVKQSKQNRLQVMLFNLVSALFLAFRNSSSLRKLISGSDITQTGLSFLLAVLNTSNPLLSCLSNGAIARFCQSVSHHSNKQIVTQLLRHIEQVLSDVTKDVSIKSGYCLLLSALHKHVGLGSPQHLATSFKLLSDMAVLPSPHLQMSALYSLSQMCDAGGPLFRPQIHPSLCLVHESLFTASSLESELIRTAGQCLGSLMDALGPEIQGMVRAKERLLQCIYVLKAHHDPVVQGFAITSLQKALLFCPDNVSQASLIPFLYTCMTPDVTFSWVTHAAVSCLRQCVQKDATPVWEIAARNEMQLLTTLIDLLDLHESDHALVRDVREILDCLQHALYSSCLSTWIYLYQRVLGAEQRESGLQEEEVRTAGPEIGPGDQDKSNEDVGEDDEDLRTLSIADFSIKKTKSHKWKTQVIFVQLLRKLFDLCSTDPAHFNAQLCKRGKSESGEFLVTYLGDLVQVVCLASTGSMHDLRLTGLTALQDLIRLFSASEDPNLPGSPFLIQYQAQIGAAFRPAFQTDMPPNISALACQVCGEWIVSGVSTGGQELEKVFGLLESSLNKIGQGSSSKHLYGDIMITLETLSVLGAWAEVYYRSQFPQSSSENDCALSNSLRPLVELHLPQLSVSWFHALYDYSLLSLPSSQLSMIRPQQCHFFTFDSAENARAIYRRHWTKVLKACSLWLSQSGQDESDSYIGQPLVDKLTLILGCVSQVLFFPLSIERVEILFSCLFALETVLKSRWILRVFGNQVSIPSEILSILHRLALAKQDLNTLNWVIKISLVLTHSLAPKRTSSIPQEDFVPYDDTVYELLRITVLTIGVLVHEVLPTKKHMVFKANVSVSTQADILSNVFRAVSLIPQIISPHLVNQVVTPVQLLMINFLNQEEFSEVHTVVLEELKRLLINCNTTQLSTQGDVICSGFIEVVRLLKQRTSRPMLIALSIYMLSRPEYLVEYGGLVSECSSIYSQVLRGRDPSIILITIEIIKKLYTLGDQNLANNFICKTAPSLFELLATPKYQDVLDTVISELVSCLEILIALAPPKANTELIRNITHVLVTKLGSSEEESSSPQVNKTHQVCLQSLQQIGPKYPAQFKDVMNSDVTMRQRLEQAILSSRKRSETSSEEKNKKFTESRTKSTIGKPLNIDFTKFQQT</sequence>
<reference evidence="3 4" key="1">
    <citation type="journal article" date="2023" name="BMC Biol.">
        <title>The compact genome of the sponge Oopsacas minuta (Hexactinellida) is lacking key metazoan core genes.</title>
        <authorList>
            <person name="Santini S."/>
            <person name="Schenkelaars Q."/>
            <person name="Jourda C."/>
            <person name="Duchesne M."/>
            <person name="Belahbib H."/>
            <person name="Rocher C."/>
            <person name="Selva M."/>
            <person name="Riesgo A."/>
            <person name="Vervoort M."/>
            <person name="Leys S.P."/>
            <person name="Kodjabachian L."/>
            <person name="Le Bivic A."/>
            <person name="Borchiellini C."/>
            <person name="Claverie J.M."/>
            <person name="Renard E."/>
        </authorList>
    </citation>
    <scope>NUCLEOTIDE SEQUENCE [LARGE SCALE GENOMIC DNA]</scope>
    <source>
        <strain evidence="3">SPO-2</strain>
    </source>
</reference>
<dbReference type="InterPro" id="IPR040108">
    <property type="entry name" value="Laa1/Sip1/HEATR5"/>
</dbReference>
<dbReference type="GO" id="GO:0042147">
    <property type="term" value="P:retrograde transport, endosome to Golgi"/>
    <property type="evidence" value="ECO:0007669"/>
    <property type="project" value="TreeGrafter"/>
</dbReference>
<dbReference type="GO" id="GO:0006897">
    <property type="term" value="P:endocytosis"/>
    <property type="evidence" value="ECO:0007669"/>
    <property type="project" value="TreeGrafter"/>
</dbReference>
<evidence type="ECO:0000313" key="3">
    <source>
        <dbReference type="EMBL" id="KAI6661999.1"/>
    </source>
</evidence>
<organism evidence="3 4">
    <name type="scientific">Oopsacas minuta</name>
    <dbReference type="NCBI Taxonomy" id="111878"/>
    <lineage>
        <taxon>Eukaryota</taxon>
        <taxon>Metazoa</taxon>
        <taxon>Porifera</taxon>
        <taxon>Hexactinellida</taxon>
        <taxon>Hexasterophora</taxon>
        <taxon>Lyssacinosida</taxon>
        <taxon>Leucopsacidae</taxon>
        <taxon>Oopsacas</taxon>
    </lineage>
</organism>
<dbReference type="EMBL" id="JAKMXF010000001">
    <property type="protein sequence ID" value="KAI6661999.1"/>
    <property type="molecule type" value="Genomic_DNA"/>
</dbReference>
<dbReference type="Pfam" id="PF20210">
    <property type="entry name" value="Laa1_Sip1_HTR5"/>
    <property type="match status" value="1"/>
</dbReference>
<dbReference type="InterPro" id="IPR016024">
    <property type="entry name" value="ARM-type_fold"/>
</dbReference>
<feature type="compositionally biased region" description="Basic and acidic residues" evidence="2">
    <location>
        <begin position="1950"/>
        <end position="1968"/>
    </location>
</feature>
<dbReference type="PANTHER" id="PTHR21663">
    <property type="entry name" value="HYPOTHETICAL HEAT DOMAIN-CONTAINING"/>
    <property type="match status" value="1"/>
</dbReference>
<dbReference type="InterPro" id="IPR011989">
    <property type="entry name" value="ARM-like"/>
</dbReference>
<feature type="region of interest" description="Disordered" evidence="2">
    <location>
        <begin position="1945"/>
        <end position="1986"/>
    </location>
</feature>
<dbReference type="PANTHER" id="PTHR21663:SF0">
    <property type="entry name" value="HEAT REPEAT-CONTAINING PROTEIN 5B"/>
    <property type="match status" value="1"/>
</dbReference>
<dbReference type="InterPro" id="IPR046837">
    <property type="entry name" value="Laa1/Sip1/HEATR5-like_HEAT"/>
</dbReference>
<evidence type="ECO:0000256" key="1">
    <source>
        <dbReference type="ARBA" id="ARBA00008304"/>
    </source>
</evidence>
<comment type="similarity">
    <text evidence="1">Belongs to the HEATR5 family.</text>
</comment>
<comment type="caution">
    <text evidence="3">The sequence shown here is derived from an EMBL/GenBank/DDBJ whole genome shotgun (WGS) entry which is preliminary data.</text>
</comment>
<dbReference type="GO" id="GO:0030139">
    <property type="term" value="C:endocytic vesicle"/>
    <property type="evidence" value="ECO:0007669"/>
    <property type="project" value="TreeGrafter"/>
</dbReference>
<accession>A0AAV7KT33</accession>
<gene>
    <name evidence="3" type="ORF">LOD99_9586</name>
</gene>
<evidence type="ECO:0000313" key="4">
    <source>
        <dbReference type="Proteomes" id="UP001165289"/>
    </source>
</evidence>
<dbReference type="Proteomes" id="UP001165289">
    <property type="component" value="Unassembled WGS sequence"/>
</dbReference>
<dbReference type="GO" id="GO:0005829">
    <property type="term" value="C:cytosol"/>
    <property type="evidence" value="ECO:0007669"/>
    <property type="project" value="GOC"/>
</dbReference>
<dbReference type="Pfam" id="PF25468">
    <property type="entry name" value="HEAT_HEATR5A"/>
    <property type="match status" value="1"/>
</dbReference>